<evidence type="ECO:0000313" key="8">
    <source>
        <dbReference type="Proteomes" id="UP000774130"/>
    </source>
</evidence>
<reference evidence="7 8" key="1">
    <citation type="submission" date="2021-06" db="EMBL/GenBank/DDBJ databases">
        <title>Enterococcus alishanensis sp. nov., a novel lactic acid bacterium isolated from fresh coffee beans.</title>
        <authorList>
            <person name="Chen Y.-S."/>
        </authorList>
    </citation>
    <scope>NUCLEOTIDE SEQUENCE [LARGE SCALE GENOMIC DNA]</scope>
    <source>
        <strain evidence="7 8">ALS3</strain>
    </source>
</reference>
<dbReference type="NCBIfam" id="TIGR01167">
    <property type="entry name" value="LPXTG_anchor"/>
    <property type="match status" value="1"/>
</dbReference>
<dbReference type="EMBL" id="JAHUZB010000003">
    <property type="protein sequence ID" value="MBV7391100.1"/>
    <property type="molecule type" value="Genomic_DNA"/>
</dbReference>
<keyword evidence="2" id="KW-0964">Secreted</keyword>
<evidence type="ECO:0000313" key="7">
    <source>
        <dbReference type="EMBL" id="MBV7391100.1"/>
    </source>
</evidence>
<keyword evidence="1" id="KW-0134">Cell wall</keyword>
<dbReference type="Pfam" id="PF00746">
    <property type="entry name" value="Gram_pos_anchor"/>
    <property type="match status" value="1"/>
</dbReference>
<evidence type="ECO:0000256" key="2">
    <source>
        <dbReference type="ARBA" id="ARBA00022525"/>
    </source>
</evidence>
<comment type="caution">
    <text evidence="7">The sequence shown here is derived from an EMBL/GenBank/DDBJ whole genome shotgun (WGS) entry which is preliminary data.</text>
</comment>
<sequence>MLPNTGEKIMSALPWIGGAIIVIAVLIYLYKSNKK</sequence>
<organism evidence="7 8">
    <name type="scientific">Enterococcus alishanensis</name>
    <dbReference type="NCBI Taxonomy" id="1303817"/>
    <lineage>
        <taxon>Bacteria</taxon>
        <taxon>Bacillati</taxon>
        <taxon>Bacillota</taxon>
        <taxon>Bacilli</taxon>
        <taxon>Lactobacillales</taxon>
        <taxon>Enterococcaceae</taxon>
        <taxon>Enterococcus</taxon>
    </lineage>
</organism>
<accession>A0ABS6TDW6</accession>
<evidence type="ECO:0000256" key="4">
    <source>
        <dbReference type="ARBA" id="ARBA00023088"/>
    </source>
</evidence>
<feature type="domain" description="Gram-positive cocci surface proteins LPxTG" evidence="6">
    <location>
        <begin position="2"/>
        <end position="35"/>
    </location>
</feature>
<evidence type="ECO:0000256" key="1">
    <source>
        <dbReference type="ARBA" id="ARBA00022512"/>
    </source>
</evidence>
<evidence type="ECO:0000256" key="3">
    <source>
        <dbReference type="ARBA" id="ARBA00022729"/>
    </source>
</evidence>
<keyword evidence="5" id="KW-0472">Membrane</keyword>
<keyword evidence="8" id="KW-1185">Reference proteome</keyword>
<keyword evidence="5" id="KW-1133">Transmembrane helix</keyword>
<keyword evidence="5" id="KW-0812">Transmembrane</keyword>
<proteinExistence type="predicted"/>
<feature type="transmembrane region" description="Helical" evidence="5">
    <location>
        <begin position="12"/>
        <end position="30"/>
    </location>
</feature>
<gene>
    <name evidence="7" type="ORF">KUA55_10440</name>
</gene>
<dbReference type="RefSeq" id="WP_218326136.1">
    <property type="nucleotide sequence ID" value="NZ_JAHUZB010000003.1"/>
</dbReference>
<dbReference type="PROSITE" id="PS50847">
    <property type="entry name" value="GRAM_POS_ANCHORING"/>
    <property type="match status" value="1"/>
</dbReference>
<name>A0ABS6TDW6_9ENTE</name>
<protein>
    <submittedName>
        <fullName evidence="7">LPXTG cell wall anchor domain-containing protein</fullName>
    </submittedName>
</protein>
<dbReference type="InterPro" id="IPR019931">
    <property type="entry name" value="LPXTG_anchor"/>
</dbReference>
<dbReference type="Proteomes" id="UP000774130">
    <property type="component" value="Unassembled WGS sequence"/>
</dbReference>
<keyword evidence="3" id="KW-0732">Signal</keyword>
<keyword evidence="4" id="KW-0572">Peptidoglycan-anchor</keyword>
<evidence type="ECO:0000256" key="5">
    <source>
        <dbReference type="SAM" id="Phobius"/>
    </source>
</evidence>
<evidence type="ECO:0000259" key="6">
    <source>
        <dbReference type="PROSITE" id="PS50847"/>
    </source>
</evidence>